<evidence type="ECO:0000256" key="1">
    <source>
        <dbReference type="SAM" id="Phobius"/>
    </source>
</evidence>
<keyword evidence="3" id="KW-1185">Reference proteome</keyword>
<sequence>MMIIFFRNSVGDHTWILNIYLMKIFPIIIFIIGYSNSFIYYSPSFSNLEEDFDKIILEEKNFCNISFKQKMEK</sequence>
<evidence type="ECO:0000313" key="2">
    <source>
        <dbReference type="EMBL" id="KAJ5067864.1"/>
    </source>
</evidence>
<keyword evidence="1" id="KW-1133">Transmembrane helix</keyword>
<keyword evidence="1" id="KW-0472">Membrane</keyword>
<feature type="transmembrane region" description="Helical" evidence="1">
    <location>
        <begin position="20"/>
        <end position="41"/>
    </location>
</feature>
<dbReference type="EMBL" id="JAPDFW010000125">
    <property type="protein sequence ID" value="KAJ5067864.1"/>
    <property type="molecule type" value="Genomic_DNA"/>
</dbReference>
<dbReference type="AlphaFoldDB" id="A0A9Q0L8Q9"/>
<comment type="caution">
    <text evidence="2">The sequence shown here is derived from an EMBL/GenBank/DDBJ whole genome shotgun (WGS) entry which is preliminary data.</text>
</comment>
<name>A0A9Q0L8Q9_ANAIG</name>
<accession>A0A9Q0L8Q9</accession>
<organism evidence="2 3">
    <name type="scientific">Anaeramoeba ignava</name>
    <name type="common">Anaerobic marine amoeba</name>
    <dbReference type="NCBI Taxonomy" id="1746090"/>
    <lineage>
        <taxon>Eukaryota</taxon>
        <taxon>Metamonada</taxon>
        <taxon>Anaeramoebidae</taxon>
        <taxon>Anaeramoeba</taxon>
    </lineage>
</organism>
<keyword evidence="1" id="KW-0812">Transmembrane</keyword>
<proteinExistence type="predicted"/>
<protein>
    <submittedName>
        <fullName evidence="2">Uncharacterized protein</fullName>
    </submittedName>
</protein>
<gene>
    <name evidence="2" type="ORF">M0811_03054</name>
</gene>
<reference evidence="2" key="1">
    <citation type="submission" date="2022-10" db="EMBL/GenBank/DDBJ databases">
        <title>Novel sulphate-reducing endosymbionts in the free-living metamonad Anaeramoeba.</title>
        <authorList>
            <person name="Jerlstrom-Hultqvist J."/>
            <person name="Cepicka I."/>
            <person name="Gallot-Lavallee L."/>
            <person name="Salas-Leiva D."/>
            <person name="Curtis B.A."/>
            <person name="Zahonova K."/>
            <person name="Pipaliya S."/>
            <person name="Dacks J."/>
            <person name="Roger A.J."/>
        </authorList>
    </citation>
    <scope>NUCLEOTIDE SEQUENCE</scope>
    <source>
        <strain evidence="2">BMAN</strain>
    </source>
</reference>
<evidence type="ECO:0000313" key="3">
    <source>
        <dbReference type="Proteomes" id="UP001149090"/>
    </source>
</evidence>
<dbReference type="Proteomes" id="UP001149090">
    <property type="component" value="Unassembled WGS sequence"/>
</dbReference>